<evidence type="ECO:0008006" key="3">
    <source>
        <dbReference type="Google" id="ProtNLM"/>
    </source>
</evidence>
<comment type="caution">
    <text evidence="1">The sequence shown here is derived from an EMBL/GenBank/DDBJ whole genome shotgun (WGS) entry which is preliminary data.</text>
</comment>
<gene>
    <name evidence="1" type="ORF">Tsubulata_015790</name>
</gene>
<dbReference type="OrthoDB" id="1137608at2759"/>
<dbReference type="PANTHER" id="PTHR34145:SF28">
    <property type="entry name" value="F-BOX DOMAIN-CONTAINING PROTEIN"/>
    <property type="match status" value="1"/>
</dbReference>
<evidence type="ECO:0000313" key="2">
    <source>
        <dbReference type="Proteomes" id="UP001141552"/>
    </source>
</evidence>
<reference evidence="1" key="2">
    <citation type="journal article" date="2023" name="Plants (Basel)">
        <title>Annotation of the Turnera subulata (Passifloraceae) Draft Genome Reveals the S-Locus Evolved after the Divergence of Turneroideae from Passifloroideae in a Stepwise Manner.</title>
        <authorList>
            <person name="Henning P.M."/>
            <person name="Roalson E.H."/>
            <person name="Mir W."/>
            <person name="McCubbin A.G."/>
            <person name="Shore J.S."/>
        </authorList>
    </citation>
    <scope>NUCLEOTIDE SEQUENCE</scope>
    <source>
        <strain evidence="1">F60SS</strain>
    </source>
</reference>
<dbReference type="EMBL" id="JAKUCV010004003">
    <property type="protein sequence ID" value="KAJ4836887.1"/>
    <property type="molecule type" value="Genomic_DNA"/>
</dbReference>
<reference evidence="1" key="1">
    <citation type="submission" date="2022-02" db="EMBL/GenBank/DDBJ databases">
        <authorList>
            <person name="Henning P.M."/>
            <person name="McCubbin A.G."/>
            <person name="Shore J.S."/>
        </authorList>
    </citation>
    <scope>NUCLEOTIDE SEQUENCE</scope>
    <source>
        <strain evidence="1">F60SS</strain>
        <tissue evidence="1">Leaves</tissue>
    </source>
</reference>
<evidence type="ECO:0000313" key="1">
    <source>
        <dbReference type="EMBL" id="KAJ4836888.1"/>
    </source>
</evidence>
<proteinExistence type="predicted"/>
<protein>
    <recommendedName>
        <fullName evidence="3">FBD domain-containing protein</fullName>
    </recommendedName>
</protein>
<keyword evidence="2" id="KW-1185">Reference proteome</keyword>
<dbReference type="EMBL" id="JAKUCV010004003">
    <property type="protein sequence ID" value="KAJ4836888.1"/>
    <property type="molecule type" value="Genomic_DNA"/>
</dbReference>
<name>A0A9Q0FSU2_9ROSI</name>
<dbReference type="InterPro" id="IPR053772">
    <property type="entry name" value="At1g61320/At1g61330-like"/>
</dbReference>
<sequence length="230" mass="25898">MFLTSQGHVLPGSCDCRENEAKFVKRVDQVLRSYRGRNLRSFKVCFCLRSNSTNDIDRWISFSVGMGVQELSLGLYCDKMHCLGFQYASDQCGALTEGKYVFQLRNFEGSRANLKSLRLVACVLGQYSPDQFRCLQTLTVACTNLAQYDLHGMFTCLLTLKSLTFERCILPEELSLSSLTQPQNFVIMASAGVELVEISNMNLVTIEGVGYSYFVFNLRSAPKLSSFLFV</sequence>
<dbReference type="PANTHER" id="PTHR34145">
    <property type="entry name" value="OS02G0105600 PROTEIN"/>
    <property type="match status" value="1"/>
</dbReference>
<accession>A0A9Q0FSU2</accession>
<dbReference type="AlphaFoldDB" id="A0A9Q0FSU2"/>
<organism evidence="1 2">
    <name type="scientific">Turnera subulata</name>
    <dbReference type="NCBI Taxonomy" id="218843"/>
    <lineage>
        <taxon>Eukaryota</taxon>
        <taxon>Viridiplantae</taxon>
        <taxon>Streptophyta</taxon>
        <taxon>Embryophyta</taxon>
        <taxon>Tracheophyta</taxon>
        <taxon>Spermatophyta</taxon>
        <taxon>Magnoliopsida</taxon>
        <taxon>eudicotyledons</taxon>
        <taxon>Gunneridae</taxon>
        <taxon>Pentapetalae</taxon>
        <taxon>rosids</taxon>
        <taxon>fabids</taxon>
        <taxon>Malpighiales</taxon>
        <taxon>Passifloraceae</taxon>
        <taxon>Turnera</taxon>
    </lineage>
</organism>
<dbReference type="Proteomes" id="UP001141552">
    <property type="component" value="Unassembled WGS sequence"/>
</dbReference>